<keyword evidence="1" id="KW-0812">Transmembrane</keyword>
<feature type="transmembrane region" description="Helical" evidence="1">
    <location>
        <begin position="41"/>
        <end position="60"/>
    </location>
</feature>
<dbReference type="PANTHER" id="PTHR38690:SF1">
    <property type="entry name" value="PROTEASE"/>
    <property type="match status" value="1"/>
</dbReference>
<sequence>MDQSRQSGKPNKIVSLFNLLCHSCISFAAVCGILFRLALKLTVISYFIFCAIFLSLRYGILPNIDAYKTDIERIASHSIGRNLSISSISASWQGINPRLMLNNVVVLDQNGRSALVLPNVSATLSWWSVVAADLRFKKIEVIRPSLNIRRDAAGIIYVAGISIDTQKQANGTGLDWLLAQHEIEIRQGSLSWTDQLRSAPELVLANVNFILNNQWGHHKFALKAQPPLSLAAPVDVRGSFRHPAFTRSKSDFSSWTGELYADLRQADLSVLKVYFDYPADLQKGMGTIRSWTTFEKGRIADFTADVRLNDVLGKLRHDLPVFDMAQVSGRLIAAERAAFGAKYLPSLFGQGGHTISLVDFSMQTREGIWLPSMTIRESFIPGEKGRPQKVELYATVLDLQALADVAERLPLPLDQRQMLIDFAPQGQLKDFSAQWQGVYPEISAYHVKGQFINLAMKPQAAQIARPQTAKNPARPAVPAIPGFEQLSGSLDANDRGGSFVLNSNNLTLQFPGYFVNPLMPFDKLQMQARWQFESKERFVFQISKMDFQQDGMSASLSGKHVMTTLSPAAEQKNEVDISGKLTGFDLKQLDRYVPADTPTDLRHWLTTAILDGRADDVSVRVKGDLAQFPFNNIAGKLIGKSEFLVKGKLTGGKLDFEPGYLSEDGKSSLWPVIDNIKGSFVFDRARMEIRGDTAKTLTADLLKVKTVIPDLLSDNPILYIEGNAGAGLQTMLQYVKASPVNGWLEHFLEDSKATGNAQLQLKLQLPLNHFTDSKVQGVLHFANNEALLQPSIPLISGVNGKLDFNEKGVNLTGLKGSLLGGPVVASGGTQKDGSIRIRLDGTVTSDGLRKNFPGTVIAQLSDKIAGATRYNAQINVKKHQPELIIESSLQGLALNFPAPVKKLANEYLPVRFEMTPLASNNPSLWRDEIKLSLGAVISARYQRQKTDEKNAAWQMLRGGIGVNVAAPEPDSGLSANIDFRSLNVDEWRALMATESVTATTALATVNQLGHAPTLDLSPYIEPNVLAVRTSELLVMGKKLDNVVVGASYQNGVWQANIDSSQTSGYLRWNESSNAQGAGNVTARLSRLIIPASAASDVSEIFEGKKTSAQIPGLDIVADNFELFNKKLGQLELLASNLPVATGREWRIKKISLKNEDAELKGTGKWSSRSGEGITDLSYVLDVENAGKLLDRFGFLSVMRGGRGKLEGDIRWNGLPYEMDIPSMTGKIQLDLAAGQFLKVDPGAAKLLGVLSMQSLPRRLTLDFRDVFSDGFAFDGINGTAYIQQGAARTDNLKMRSVNATVLMDGSADIAKETQDVHVAVIPEINAGTASVVYALAVNPVIGLGTFLAQLFLREPLARAFTYEYQITGPWKDPHVRKINNRENQAGKP</sequence>
<organism evidence="3 4">
    <name type="scientific">Undibacterium piscinae</name>
    <dbReference type="NCBI Taxonomy" id="2495591"/>
    <lineage>
        <taxon>Bacteria</taxon>
        <taxon>Pseudomonadati</taxon>
        <taxon>Pseudomonadota</taxon>
        <taxon>Betaproteobacteria</taxon>
        <taxon>Burkholderiales</taxon>
        <taxon>Oxalobacteraceae</taxon>
        <taxon>Undibacterium</taxon>
    </lineage>
</organism>
<keyword evidence="1" id="KW-1133">Transmembrane helix</keyword>
<proteinExistence type="predicted"/>
<dbReference type="InterPro" id="IPR025263">
    <property type="entry name" value="YhdP_central"/>
</dbReference>
<dbReference type="InterPro" id="IPR011836">
    <property type="entry name" value="YhdP"/>
</dbReference>
<evidence type="ECO:0000313" key="3">
    <source>
        <dbReference type="EMBL" id="QJQ07517.1"/>
    </source>
</evidence>
<gene>
    <name evidence="3" type="ORF">EJG51_018795</name>
</gene>
<dbReference type="PANTHER" id="PTHR38690">
    <property type="entry name" value="PROTEASE-RELATED"/>
    <property type="match status" value="1"/>
</dbReference>
<evidence type="ECO:0000313" key="4">
    <source>
        <dbReference type="Proteomes" id="UP000274350"/>
    </source>
</evidence>
<evidence type="ECO:0000256" key="1">
    <source>
        <dbReference type="SAM" id="Phobius"/>
    </source>
</evidence>
<protein>
    <submittedName>
        <fullName evidence="3">TIGR02099 family protein</fullName>
    </submittedName>
</protein>
<dbReference type="Proteomes" id="UP000274350">
    <property type="component" value="Chromosome"/>
</dbReference>
<dbReference type="EMBL" id="CP051152">
    <property type="protein sequence ID" value="QJQ07517.1"/>
    <property type="molecule type" value="Genomic_DNA"/>
</dbReference>
<dbReference type="NCBIfam" id="TIGR02099">
    <property type="entry name" value="YhdP family protein"/>
    <property type="match status" value="1"/>
</dbReference>
<name>A0A6M4AAR4_9BURK</name>
<accession>A0A6M4AAR4</accession>
<dbReference type="OrthoDB" id="8521382at2"/>
<evidence type="ECO:0000259" key="2">
    <source>
        <dbReference type="Pfam" id="PF13116"/>
    </source>
</evidence>
<feature type="transmembrane region" description="Helical" evidence="1">
    <location>
        <begin position="13"/>
        <end position="34"/>
    </location>
</feature>
<keyword evidence="4" id="KW-1185">Reference proteome</keyword>
<reference evidence="3 4" key="1">
    <citation type="journal article" date="2019" name="Int. J. Syst. Evol. Microbiol.">
        <title>Undibacterium piscinae sp. nov., isolated from Korean shiner intestine.</title>
        <authorList>
            <person name="Lee S.Y."/>
            <person name="Kang W."/>
            <person name="Kim P.S."/>
            <person name="Kim H.S."/>
            <person name="Sung H."/>
            <person name="Shin N.R."/>
            <person name="Whon T.W."/>
            <person name="Yun J.H."/>
            <person name="Lee J.Y."/>
            <person name="Lee J.Y."/>
            <person name="Jung M.J."/>
            <person name="Jeong Y.S."/>
            <person name="Tak E.J."/>
            <person name="Han J.E."/>
            <person name="Hyun D.W."/>
            <person name="Kang M.S."/>
            <person name="Lee K.E."/>
            <person name="Lee B.H."/>
            <person name="Bae J.W."/>
        </authorList>
    </citation>
    <scope>NUCLEOTIDE SEQUENCE [LARGE SCALE GENOMIC DNA]</scope>
    <source>
        <strain evidence="3 4">S11R28</strain>
    </source>
</reference>
<keyword evidence="1" id="KW-0472">Membrane</keyword>
<dbReference type="Pfam" id="PF13116">
    <property type="entry name" value="YhdP"/>
    <property type="match status" value="1"/>
</dbReference>
<dbReference type="KEGG" id="upi:EJG51_018795"/>
<feature type="domain" description="YhdP central" evidence="2">
    <location>
        <begin position="34"/>
        <end position="1375"/>
    </location>
</feature>